<accession>A0A8R1J0M2</accession>
<feature type="compositionally biased region" description="Basic and acidic residues" evidence="1">
    <location>
        <begin position="91"/>
        <end position="101"/>
    </location>
</feature>
<feature type="compositionally biased region" description="Basic and acidic residues" evidence="1">
    <location>
        <begin position="55"/>
        <end position="80"/>
    </location>
</feature>
<dbReference type="AlphaFoldDB" id="A0A8R1J0M2"/>
<dbReference type="EnsemblMetazoa" id="CJA41032.1">
    <property type="protein sequence ID" value="CJA41032.1"/>
    <property type="gene ID" value="WBGene00216880"/>
</dbReference>
<evidence type="ECO:0000256" key="1">
    <source>
        <dbReference type="SAM" id="MobiDB-lite"/>
    </source>
</evidence>
<proteinExistence type="predicted"/>
<protein>
    <submittedName>
        <fullName evidence="2">Uncharacterized protein</fullName>
    </submittedName>
</protein>
<organism evidence="2 3">
    <name type="scientific">Caenorhabditis japonica</name>
    <dbReference type="NCBI Taxonomy" id="281687"/>
    <lineage>
        <taxon>Eukaryota</taxon>
        <taxon>Metazoa</taxon>
        <taxon>Ecdysozoa</taxon>
        <taxon>Nematoda</taxon>
        <taxon>Chromadorea</taxon>
        <taxon>Rhabditida</taxon>
        <taxon>Rhabditina</taxon>
        <taxon>Rhabditomorpha</taxon>
        <taxon>Rhabditoidea</taxon>
        <taxon>Rhabditidae</taxon>
        <taxon>Peloderinae</taxon>
        <taxon>Caenorhabditis</taxon>
    </lineage>
</organism>
<name>A0A8R1J0M2_CAEJA</name>
<sequence length="101" mass="11298">ANRLQSIRRSLADTKDRNDPDGPSTSGPTISAPPMPSSSSSSRLHSHSNSHRMAAGRDRENRDREDDERRGGGSRDRRDGPPQTRTAAARFETKRREWSTK</sequence>
<dbReference type="Proteomes" id="UP000005237">
    <property type="component" value="Unassembled WGS sequence"/>
</dbReference>
<evidence type="ECO:0000313" key="2">
    <source>
        <dbReference type="EnsemblMetazoa" id="CJA41032.1"/>
    </source>
</evidence>
<evidence type="ECO:0000313" key="3">
    <source>
        <dbReference type="Proteomes" id="UP000005237"/>
    </source>
</evidence>
<feature type="compositionally biased region" description="Basic and acidic residues" evidence="1">
    <location>
        <begin position="10"/>
        <end position="20"/>
    </location>
</feature>
<keyword evidence="3" id="KW-1185">Reference proteome</keyword>
<reference evidence="2" key="2">
    <citation type="submission" date="2022-06" db="UniProtKB">
        <authorList>
            <consortium name="EnsemblMetazoa"/>
        </authorList>
    </citation>
    <scope>IDENTIFICATION</scope>
    <source>
        <strain evidence="2">DF5081</strain>
    </source>
</reference>
<feature type="region of interest" description="Disordered" evidence="1">
    <location>
        <begin position="1"/>
        <end position="101"/>
    </location>
</feature>
<reference evidence="3" key="1">
    <citation type="submission" date="2010-08" db="EMBL/GenBank/DDBJ databases">
        <authorList>
            <consortium name="Caenorhabditis japonica Sequencing Consortium"/>
            <person name="Wilson R.K."/>
        </authorList>
    </citation>
    <scope>NUCLEOTIDE SEQUENCE [LARGE SCALE GENOMIC DNA]</scope>
    <source>
        <strain evidence="3">DF5081</strain>
    </source>
</reference>